<keyword evidence="4" id="KW-0503">Monooxygenase</keyword>
<dbReference type="InterPro" id="IPR017972">
    <property type="entry name" value="Cyt_P450_CS"/>
</dbReference>
<reference evidence="5" key="1">
    <citation type="submission" date="2021-03" db="EMBL/GenBank/DDBJ databases">
        <title>Whole genome shotgun sequence of Actinoplanes auranticolor NBRC 12245.</title>
        <authorList>
            <person name="Komaki H."/>
            <person name="Tamura T."/>
        </authorList>
    </citation>
    <scope>NUCLEOTIDE SEQUENCE</scope>
    <source>
        <strain evidence="5">NBRC 12245</strain>
    </source>
</reference>
<evidence type="ECO:0000313" key="6">
    <source>
        <dbReference type="Proteomes" id="UP000681340"/>
    </source>
</evidence>
<dbReference type="PRINTS" id="PR00463">
    <property type="entry name" value="EP450I"/>
</dbReference>
<dbReference type="GO" id="GO:0020037">
    <property type="term" value="F:heme binding"/>
    <property type="evidence" value="ECO:0007669"/>
    <property type="project" value="InterPro"/>
</dbReference>
<keyword evidence="4" id="KW-0560">Oxidoreductase</keyword>
<dbReference type="GO" id="GO:0005506">
    <property type="term" value="F:iron ion binding"/>
    <property type="evidence" value="ECO:0007669"/>
    <property type="project" value="InterPro"/>
</dbReference>
<keyword evidence="6" id="KW-1185">Reference proteome</keyword>
<accession>A0A919VSB2</accession>
<dbReference type="Pfam" id="PF00067">
    <property type="entry name" value="p450"/>
    <property type="match status" value="1"/>
</dbReference>
<dbReference type="GO" id="GO:0004497">
    <property type="term" value="F:monooxygenase activity"/>
    <property type="evidence" value="ECO:0007669"/>
    <property type="project" value="UniProtKB-KW"/>
</dbReference>
<proteinExistence type="inferred from homology"/>
<evidence type="ECO:0000313" key="5">
    <source>
        <dbReference type="EMBL" id="GIM76974.1"/>
    </source>
</evidence>
<comment type="cofactor">
    <cofactor evidence="1 3">
        <name>heme</name>
        <dbReference type="ChEBI" id="CHEBI:30413"/>
    </cofactor>
</comment>
<comment type="similarity">
    <text evidence="2 4">Belongs to the cytochrome P450 family.</text>
</comment>
<dbReference type="GO" id="GO:0016705">
    <property type="term" value="F:oxidoreductase activity, acting on paired donors, with incorporation or reduction of molecular oxygen"/>
    <property type="evidence" value="ECO:0007669"/>
    <property type="project" value="InterPro"/>
</dbReference>
<evidence type="ECO:0000256" key="1">
    <source>
        <dbReference type="ARBA" id="ARBA00001971"/>
    </source>
</evidence>
<dbReference type="InterPro" id="IPR002401">
    <property type="entry name" value="Cyt_P450_E_grp-I"/>
</dbReference>
<dbReference type="PRINTS" id="PR00385">
    <property type="entry name" value="P450"/>
</dbReference>
<dbReference type="InterPro" id="IPR001128">
    <property type="entry name" value="Cyt_P450"/>
</dbReference>
<dbReference type="CDD" id="cd11049">
    <property type="entry name" value="CYP170A1-like"/>
    <property type="match status" value="1"/>
</dbReference>
<sequence length="422" mass="47089">MRDRLAFLRRLHHYGDLVRVHIGPWRALVVTSAELTGEMLVADRVFDKGGYLFDRIRETGGNGLVSCPHRDHRRQRRLVQPAFHRDRLPGYLRMMSRQIDVVLAGWRDGETVDVRTDMQAITARTLLPRGLPPAVMEQMFTDMHVILAGVTWRAIVPKRLDRVPTPANRRYRRAQERLRAIVAGLVAEHRSRETDHDDLLSGLLSSYDPDGLTEDEIHDQVLTFLLAGTETTANVVSWALHLLAGHPDIERRLRAEAVEVVGDGEVTVADLSRLAVCRQVVLETMRLYPPVPFLTRLTTEDTELGGHPVPAGTTIAYSPYAVQRQAAHFPDPDDFRPGRWAEHADPLRPPRGPFLAFGGGARRCVGDVLGLAEATLMVSAIVRRWSLRPVPGPPVRPAVSLVLTPRALRMRLHAADPEGAAA</sequence>
<dbReference type="EMBL" id="BOQL01000065">
    <property type="protein sequence ID" value="GIM76974.1"/>
    <property type="molecule type" value="Genomic_DNA"/>
</dbReference>
<evidence type="ECO:0000256" key="4">
    <source>
        <dbReference type="RuleBase" id="RU000461"/>
    </source>
</evidence>
<evidence type="ECO:0000256" key="2">
    <source>
        <dbReference type="ARBA" id="ARBA00010617"/>
    </source>
</evidence>
<dbReference type="InterPro" id="IPR050121">
    <property type="entry name" value="Cytochrome_P450_monoxygenase"/>
</dbReference>
<dbReference type="Gene3D" id="1.10.630.10">
    <property type="entry name" value="Cytochrome P450"/>
    <property type="match status" value="1"/>
</dbReference>
<dbReference type="PROSITE" id="PS00086">
    <property type="entry name" value="CYTOCHROME_P450"/>
    <property type="match status" value="1"/>
</dbReference>
<gene>
    <name evidence="5" type="ORF">Aau02nite_73590</name>
</gene>
<dbReference type="PANTHER" id="PTHR24305:SF166">
    <property type="entry name" value="CYTOCHROME P450 12A4, MITOCHONDRIAL-RELATED"/>
    <property type="match status" value="1"/>
</dbReference>
<protein>
    <submittedName>
        <fullName evidence="5">Cytochrome P450</fullName>
    </submittedName>
</protein>
<keyword evidence="3 4" id="KW-0479">Metal-binding</keyword>
<feature type="binding site" description="axial binding residue" evidence="3">
    <location>
        <position position="364"/>
    </location>
    <ligand>
        <name>heme</name>
        <dbReference type="ChEBI" id="CHEBI:30413"/>
    </ligand>
    <ligandPart>
        <name>Fe</name>
        <dbReference type="ChEBI" id="CHEBI:18248"/>
    </ligandPart>
</feature>
<keyword evidence="3 4" id="KW-0408">Iron</keyword>
<dbReference type="InterPro" id="IPR036396">
    <property type="entry name" value="Cyt_P450_sf"/>
</dbReference>
<comment type="caution">
    <text evidence="5">The sequence shown here is derived from an EMBL/GenBank/DDBJ whole genome shotgun (WGS) entry which is preliminary data.</text>
</comment>
<dbReference type="PANTHER" id="PTHR24305">
    <property type="entry name" value="CYTOCHROME P450"/>
    <property type="match status" value="1"/>
</dbReference>
<organism evidence="5 6">
    <name type="scientific">Actinoplanes auranticolor</name>
    <dbReference type="NCBI Taxonomy" id="47988"/>
    <lineage>
        <taxon>Bacteria</taxon>
        <taxon>Bacillati</taxon>
        <taxon>Actinomycetota</taxon>
        <taxon>Actinomycetes</taxon>
        <taxon>Micromonosporales</taxon>
        <taxon>Micromonosporaceae</taxon>
        <taxon>Actinoplanes</taxon>
    </lineage>
</organism>
<keyword evidence="3 4" id="KW-0349">Heme</keyword>
<dbReference type="AlphaFoldDB" id="A0A919VSB2"/>
<dbReference type="Proteomes" id="UP000681340">
    <property type="component" value="Unassembled WGS sequence"/>
</dbReference>
<evidence type="ECO:0000256" key="3">
    <source>
        <dbReference type="PIRSR" id="PIRSR602401-1"/>
    </source>
</evidence>
<dbReference type="SUPFAM" id="SSF48264">
    <property type="entry name" value="Cytochrome P450"/>
    <property type="match status" value="1"/>
</dbReference>
<name>A0A919VSB2_9ACTN</name>